<proteinExistence type="predicted"/>
<evidence type="ECO:0000313" key="2">
    <source>
        <dbReference type="Proteomes" id="UP000744676"/>
    </source>
</evidence>
<comment type="caution">
    <text evidence="1">The sequence shown here is derived from an EMBL/GenBank/DDBJ whole genome shotgun (WGS) entry which is preliminary data.</text>
</comment>
<accession>A0ACB6V4L6</accession>
<evidence type="ECO:0000313" key="1">
    <source>
        <dbReference type="EMBL" id="KAF5097584.1"/>
    </source>
</evidence>
<name>A0ACB6V4L6_9ASCO</name>
<protein>
    <submittedName>
        <fullName evidence="1">Uncharacterized protein</fullName>
    </submittedName>
</protein>
<keyword evidence="2" id="KW-1185">Reference proteome</keyword>
<organism evidence="1 2">
    <name type="scientific">Geotrichum galactomycetum</name>
    <dbReference type="NCBI Taxonomy" id="27317"/>
    <lineage>
        <taxon>Eukaryota</taxon>
        <taxon>Fungi</taxon>
        <taxon>Dikarya</taxon>
        <taxon>Ascomycota</taxon>
        <taxon>Saccharomycotina</taxon>
        <taxon>Dipodascomycetes</taxon>
        <taxon>Dipodascales</taxon>
        <taxon>Dipodascaceae</taxon>
        <taxon>Geotrichum</taxon>
    </lineage>
</organism>
<reference evidence="1 2" key="1">
    <citation type="journal article" date="2020" name="Front. Microbiol.">
        <title>Phenotypic and Genetic Characterization of the Cheese Ripening Yeast Geotrichum candidum.</title>
        <authorList>
            <person name="Perkins V."/>
            <person name="Vignola S."/>
            <person name="Lessard M.H."/>
            <person name="Plante P.L."/>
            <person name="Corbeil J."/>
            <person name="Dugat-Bony E."/>
            <person name="Frenette M."/>
            <person name="Labrie S."/>
        </authorList>
    </citation>
    <scope>NUCLEOTIDE SEQUENCE [LARGE SCALE GENOMIC DNA]</scope>
    <source>
        <strain evidence="1 2">LMA-1147</strain>
    </source>
</reference>
<dbReference type="EMBL" id="QVQA01000062">
    <property type="protein sequence ID" value="KAF5097584.1"/>
    <property type="molecule type" value="Genomic_DNA"/>
</dbReference>
<gene>
    <name evidence="1" type="ORF">D0Z00_002342</name>
</gene>
<sequence length="413" mass="43291">MASLTSATDTMHTEILKVDASSIHFEQPGAASSRLTISDPATEASLHRAVKILQTTAQPVAFPTETVYGLGASALDDAASRAIYTAKRRPADNPLIVHVSGLDQLQRVLHTELPAIYEPLVAHFWPGPLTVVLPAPHDPATGGSVVSPVCTHGQDTVAVRMPAHPVARALIALSDLPLAAPSANASTRPSPTTAQHVYADLQGRLPLIIDGGACDVGVESTVVDGTVSPPRLLRPGGISLEQIRAAGGPAWANVVVGKATAGKDEIVRTPGMKYKHYSPKAPVVLFNGCGNGVSAVSKFLQSHPPSITSSSDNNNNNNNNNDNINKPKIALLPTREFDTSEIETAITAAGFLVMIKSLGKSGAEISHNLFSALREMDEDQGCDMILVEGIDEANEGLAVMNRLTKAASTVITS</sequence>
<dbReference type="Proteomes" id="UP000744676">
    <property type="component" value="Unassembled WGS sequence"/>
</dbReference>